<comment type="subcellular location">
    <subcellularLocation>
        <location evidence="1">Cell envelope</location>
    </subcellularLocation>
</comment>
<dbReference type="GO" id="GO:0030288">
    <property type="term" value="C:outer membrane-bounded periplasmic space"/>
    <property type="evidence" value="ECO:0007669"/>
    <property type="project" value="TreeGrafter"/>
</dbReference>
<dbReference type="Pfam" id="PF01497">
    <property type="entry name" value="Peripla_BP_2"/>
    <property type="match status" value="1"/>
</dbReference>
<accession>I0V1S2</accession>
<protein>
    <submittedName>
        <fullName evidence="7">ABC-type Fe3+-hydroxamate transport system, periplasmic component</fullName>
    </submittedName>
</protein>
<dbReference type="AlphaFoldDB" id="I0V1S2"/>
<keyword evidence="8" id="KW-1185">Reference proteome</keyword>
<feature type="signal peptide" evidence="5">
    <location>
        <begin position="1"/>
        <end position="20"/>
    </location>
</feature>
<dbReference type="PANTHER" id="PTHR30532">
    <property type="entry name" value="IRON III DICITRATE-BINDING PERIPLASMIC PROTEIN"/>
    <property type="match status" value="1"/>
</dbReference>
<gene>
    <name evidence="7" type="ORF">SacxiDRAFT_1834</name>
</gene>
<reference evidence="7 8" key="1">
    <citation type="submission" date="2012-01" db="EMBL/GenBank/DDBJ databases">
        <title>Improved High-Quality Draft sequence of Saccharomonospora xinjiangensis XJ-54.</title>
        <authorList>
            <consortium name="US DOE Joint Genome Institute"/>
            <person name="Lucas S."/>
            <person name="Han J."/>
            <person name="Lapidus A."/>
            <person name="Cheng J.-F."/>
            <person name="Goodwin L."/>
            <person name="Pitluck S."/>
            <person name="Peters L."/>
            <person name="Mikhailova N."/>
            <person name="Teshima H."/>
            <person name="Detter J.C."/>
            <person name="Han C."/>
            <person name="Tapia R."/>
            <person name="Land M."/>
            <person name="Hauser L."/>
            <person name="Kyrpides N."/>
            <person name="Ivanova N."/>
            <person name="Pagani I."/>
            <person name="Brambilla E.-M."/>
            <person name="Klenk H.-P."/>
            <person name="Woyke T."/>
        </authorList>
    </citation>
    <scope>NUCLEOTIDE SEQUENCE [LARGE SCALE GENOMIC DNA]</scope>
    <source>
        <strain evidence="7 8">XJ-54</strain>
    </source>
</reference>
<evidence type="ECO:0000256" key="2">
    <source>
        <dbReference type="ARBA" id="ARBA00008814"/>
    </source>
</evidence>
<evidence type="ECO:0000259" key="6">
    <source>
        <dbReference type="PROSITE" id="PS50983"/>
    </source>
</evidence>
<keyword evidence="4 5" id="KW-0732">Signal</keyword>
<organism evidence="7 8">
    <name type="scientific">Saccharomonospora xinjiangensis XJ-54</name>
    <dbReference type="NCBI Taxonomy" id="882086"/>
    <lineage>
        <taxon>Bacteria</taxon>
        <taxon>Bacillati</taxon>
        <taxon>Actinomycetota</taxon>
        <taxon>Actinomycetes</taxon>
        <taxon>Pseudonocardiales</taxon>
        <taxon>Pseudonocardiaceae</taxon>
        <taxon>Saccharomonospora</taxon>
    </lineage>
</organism>
<feature type="domain" description="Fe/B12 periplasmic-binding" evidence="6">
    <location>
        <begin position="68"/>
        <end position="331"/>
    </location>
</feature>
<keyword evidence="3" id="KW-0813">Transport</keyword>
<dbReference type="eggNOG" id="COG0614">
    <property type="taxonomic scope" value="Bacteria"/>
</dbReference>
<dbReference type="PROSITE" id="PS51257">
    <property type="entry name" value="PROKAR_LIPOPROTEIN"/>
    <property type="match status" value="1"/>
</dbReference>
<dbReference type="EMBL" id="JH636049">
    <property type="protein sequence ID" value="EID54075.1"/>
    <property type="molecule type" value="Genomic_DNA"/>
</dbReference>
<dbReference type="Proteomes" id="UP000004691">
    <property type="component" value="Unassembled WGS sequence"/>
</dbReference>
<comment type="similarity">
    <text evidence="2">Belongs to the bacterial solute-binding protein 8 family.</text>
</comment>
<evidence type="ECO:0000256" key="1">
    <source>
        <dbReference type="ARBA" id="ARBA00004196"/>
    </source>
</evidence>
<dbReference type="GO" id="GO:1901678">
    <property type="term" value="P:iron coordination entity transport"/>
    <property type="evidence" value="ECO:0007669"/>
    <property type="project" value="UniProtKB-ARBA"/>
</dbReference>
<evidence type="ECO:0000313" key="7">
    <source>
        <dbReference type="EMBL" id="EID54075.1"/>
    </source>
</evidence>
<feature type="chain" id="PRO_5038440963" evidence="5">
    <location>
        <begin position="21"/>
        <end position="331"/>
    </location>
</feature>
<evidence type="ECO:0000256" key="3">
    <source>
        <dbReference type="ARBA" id="ARBA00022448"/>
    </source>
</evidence>
<dbReference type="PROSITE" id="PS50983">
    <property type="entry name" value="FE_B12_PBP"/>
    <property type="match status" value="1"/>
</dbReference>
<dbReference type="InterPro" id="IPR051313">
    <property type="entry name" value="Bact_iron-sidero_bind"/>
</dbReference>
<dbReference type="STRING" id="882086.SacxiDRAFT_1834"/>
<dbReference type="SUPFAM" id="SSF53807">
    <property type="entry name" value="Helical backbone' metal receptor"/>
    <property type="match status" value="1"/>
</dbReference>
<evidence type="ECO:0000256" key="4">
    <source>
        <dbReference type="ARBA" id="ARBA00022729"/>
    </source>
</evidence>
<dbReference type="PANTHER" id="PTHR30532:SF1">
    <property type="entry name" value="IRON(3+)-HYDROXAMATE-BINDING PROTEIN FHUD"/>
    <property type="match status" value="1"/>
</dbReference>
<evidence type="ECO:0000313" key="8">
    <source>
        <dbReference type="Proteomes" id="UP000004691"/>
    </source>
</evidence>
<dbReference type="RefSeq" id="WP_006238224.1">
    <property type="nucleotide sequence ID" value="NZ_JH636049.1"/>
</dbReference>
<proteinExistence type="inferred from homology"/>
<dbReference type="Gene3D" id="3.40.50.1980">
    <property type="entry name" value="Nitrogenase molybdenum iron protein domain"/>
    <property type="match status" value="2"/>
</dbReference>
<name>I0V1S2_9PSEU</name>
<dbReference type="InterPro" id="IPR002491">
    <property type="entry name" value="ABC_transptr_periplasmic_BD"/>
</dbReference>
<evidence type="ECO:0000256" key="5">
    <source>
        <dbReference type="SAM" id="SignalP"/>
    </source>
</evidence>
<dbReference type="HOGENOM" id="CLU_038034_0_1_11"/>
<sequence>MPGRSAIAVLAALAVTSCIACSPTSSDSRERGENHLPGIEREAAPLDASLTVTDPQGDTVTLDAPPERIVCLSGLCDDLVVALGMTPVGTSNPDVLTNPALLGEDGEKVPVIAGTFGNEDVESIAALEPDLVIGLSGVHDGLAPTVERFAPLWLTEPATWQESVGYLRALGALTGRVEEAVAEEERFRAKLADAAATTRRDGRSERTAVLVYGSVDAIGVDTTASLKGDLLRHLFRYPFPARGSDAETASNYSVEELLAKEPDVVFVYSLLFSDADRPLSEQLAGNPVWSRIPAVEKDAVHEMDPALWGKARGTRGLAAVVEQALGAVPAA</sequence>